<feature type="transmembrane region" description="Helical" evidence="8">
    <location>
        <begin position="171"/>
        <end position="191"/>
    </location>
</feature>
<dbReference type="InterPro" id="IPR020846">
    <property type="entry name" value="MFS_dom"/>
</dbReference>
<feature type="transmembrane region" description="Helical" evidence="8">
    <location>
        <begin position="315"/>
        <end position="337"/>
    </location>
</feature>
<dbReference type="NCBIfam" id="TIGR00710">
    <property type="entry name" value="efflux_Bcr_CflA"/>
    <property type="match status" value="1"/>
</dbReference>
<evidence type="ECO:0000259" key="9">
    <source>
        <dbReference type="PROSITE" id="PS50850"/>
    </source>
</evidence>
<feature type="transmembrane region" description="Helical" evidence="8">
    <location>
        <begin position="223"/>
        <end position="243"/>
    </location>
</feature>
<dbReference type="EMBL" id="JAUCBP010000013">
    <property type="protein sequence ID" value="MDM7862239.1"/>
    <property type="molecule type" value="Genomic_DNA"/>
</dbReference>
<evidence type="ECO:0000256" key="4">
    <source>
        <dbReference type="ARBA" id="ARBA00022475"/>
    </source>
</evidence>
<feature type="transmembrane region" description="Helical" evidence="8">
    <location>
        <begin position="12"/>
        <end position="33"/>
    </location>
</feature>
<feature type="transmembrane region" description="Helical" evidence="8">
    <location>
        <begin position="110"/>
        <end position="131"/>
    </location>
</feature>
<feature type="transmembrane region" description="Helical" evidence="8">
    <location>
        <begin position="287"/>
        <end position="309"/>
    </location>
</feature>
<feature type="transmembrane region" description="Helical" evidence="8">
    <location>
        <begin position="258"/>
        <end position="275"/>
    </location>
</feature>
<gene>
    <name evidence="10" type="ORF">QTP81_16655</name>
</gene>
<dbReference type="Proteomes" id="UP001234343">
    <property type="component" value="Unassembled WGS sequence"/>
</dbReference>
<keyword evidence="6 8" id="KW-1133">Transmembrane helix</keyword>
<comment type="caution">
    <text evidence="10">The sequence shown here is derived from an EMBL/GenBank/DDBJ whole genome shotgun (WGS) entry which is preliminary data.</text>
</comment>
<dbReference type="InterPro" id="IPR011701">
    <property type="entry name" value="MFS"/>
</dbReference>
<feature type="domain" description="Major facilitator superfamily (MFS) profile" evidence="9">
    <location>
        <begin position="18"/>
        <end position="405"/>
    </location>
</feature>
<dbReference type="PANTHER" id="PTHR23502">
    <property type="entry name" value="MAJOR FACILITATOR SUPERFAMILY"/>
    <property type="match status" value="1"/>
</dbReference>
<evidence type="ECO:0000256" key="3">
    <source>
        <dbReference type="ARBA" id="ARBA00022448"/>
    </source>
</evidence>
<protein>
    <recommendedName>
        <fullName evidence="8">Bcr/CflA family efflux transporter</fullName>
    </recommendedName>
</protein>
<accession>A0ABT7T1B1</accession>
<keyword evidence="8" id="KW-0997">Cell inner membrane</keyword>
<proteinExistence type="inferred from homology"/>
<evidence type="ECO:0000256" key="1">
    <source>
        <dbReference type="ARBA" id="ARBA00004651"/>
    </source>
</evidence>
<evidence type="ECO:0000256" key="7">
    <source>
        <dbReference type="ARBA" id="ARBA00023136"/>
    </source>
</evidence>
<reference evidence="10 11" key="1">
    <citation type="submission" date="2023-06" db="EMBL/GenBank/DDBJ databases">
        <title>Alteromonas sp. ASW11-36 isolated from intertidal sand.</title>
        <authorList>
            <person name="Li Y."/>
        </authorList>
    </citation>
    <scope>NUCLEOTIDE SEQUENCE [LARGE SCALE GENOMIC DNA]</scope>
    <source>
        <strain evidence="10 11">ASW11-36</strain>
    </source>
</reference>
<evidence type="ECO:0000256" key="2">
    <source>
        <dbReference type="ARBA" id="ARBA00006236"/>
    </source>
</evidence>
<keyword evidence="7 8" id="KW-0472">Membrane</keyword>
<comment type="subcellular location">
    <subcellularLocation>
        <location evidence="8">Cell inner membrane</location>
        <topology evidence="8">Multi-pass membrane protein</topology>
    </subcellularLocation>
    <subcellularLocation>
        <location evidence="1">Cell membrane</location>
        <topology evidence="1">Multi-pass membrane protein</topology>
    </subcellularLocation>
</comment>
<sequence length="405" mass="43862">MSKQAKTFSKPALGLVEFVCLMALMTSLVALSIDAMLPAMNQIGADLGSTSQQQIHLIVSIFFIGMAFGQLLFGPFADARGRRLTILVGLLIFAGGTLICMFAESMEVMLFGRLVQAVGVSGPRIAAMAVIRDQFAGEAMARVMSFIMVVFIAVPMIAPMIGQWVLLWFSWQHIFTLFLIVGLLSGVWFFARQPETLPREKRVPFTWSALGHSLRYIFTHREVMGYSLAMGFIFGAFLAYLSASQTIFQTIYMTGENFPLIFATLAASIGLASFLNGTLVMRFGMRFLCRVALVGSVAFSIGLLALVYFNAGVPPLWQFVTTLFIGFFFIGVLFGNLNSMAMLPLGNMAGLGAAIIGAISSLISVPVAVLVDAFLTTNVMPIAIGFVVFCTLAMLSVLWADGAAE</sequence>
<dbReference type="PANTHER" id="PTHR23502:SF132">
    <property type="entry name" value="POLYAMINE TRANSPORTER 2-RELATED"/>
    <property type="match status" value="1"/>
</dbReference>
<feature type="transmembrane region" description="Helical" evidence="8">
    <location>
        <begin position="143"/>
        <end position="165"/>
    </location>
</feature>
<evidence type="ECO:0000313" key="11">
    <source>
        <dbReference type="Proteomes" id="UP001234343"/>
    </source>
</evidence>
<name>A0ABT7T1B1_9ALTE</name>
<feature type="transmembrane region" description="Helical" evidence="8">
    <location>
        <begin position="349"/>
        <end position="370"/>
    </location>
</feature>
<dbReference type="PROSITE" id="PS50850">
    <property type="entry name" value="MFS"/>
    <property type="match status" value="1"/>
</dbReference>
<dbReference type="CDD" id="cd17320">
    <property type="entry name" value="MFS_MdfA_MDR_like"/>
    <property type="match status" value="1"/>
</dbReference>
<dbReference type="InterPro" id="IPR036259">
    <property type="entry name" value="MFS_trans_sf"/>
</dbReference>
<feature type="transmembrane region" description="Helical" evidence="8">
    <location>
        <begin position="84"/>
        <end position="104"/>
    </location>
</feature>
<organism evidence="10 11">
    <name type="scientific">Alteromonas arenosi</name>
    <dbReference type="NCBI Taxonomy" id="3055817"/>
    <lineage>
        <taxon>Bacteria</taxon>
        <taxon>Pseudomonadati</taxon>
        <taxon>Pseudomonadota</taxon>
        <taxon>Gammaproteobacteria</taxon>
        <taxon>Alteromonadales</taxon>
        <taxon>Alteromonadaceae</taxon>
        <taxon>Alteromonas/Salinimonas group</taxon>
        <taxon>Alteromonas</taxon>
    </lineage>
</organism>
<evidence type="ECO:0000256" key="6">
    <source>
        <dbReference type="ARBA" id="ARBA00022989"/>
    </source>
</evidence>
<evidence type="ECO:0000313" key="10">
    <source>
        <dbReference type="EMBL" id="MDM7862239.1"/>
    </source>
</evidence>
<keyword evidence="4" id="KW-1003">Cell membrane</keyword>
<evidence type="ECO:0000256" key="5">
    <source>
        <dbReference type="ARBA" id="ARBA00022692"/>
    </source>
</evidence>
<dbReference type="Pfam" id="PF07690">
    <property type="entry name" value="MFS_1"/>
    <property type="match status" value="1"/>
</dbReference>
<dbReference type="Gene3D" id="1.20.1720.10">
    <property type="entry name" value="Multidrug resistance protein D"/>
    <property type="match status" value="1"/>
</dbReference>
<feature type="transmembrane region" description="Helical" evidence="8">
    <location>
        <begin position="53"/>
        <end position="72"/>
    </location>
</feature>
<evidence type="ECO:0000256" key="8">
    <source>
        <dbReference type="RuleBase" id="RU365088"/>
    </source>
</evidence>
<comment type="similarity">
    <text evidence="2 8">Belongs to the major facilitator superfamily. Bcr/CmlA family.</text>
</comment>
<dbReference type="InterPro" id="IPR004812">
    <property type="entry name" value="Efflux_drug-R_Bcr/CmlA"/>
</dbReference>
<dbReference type="SUPFAM" id="SSF103473">
    <property type="entry name" value="MFS general substrate transporter"/>
    <property type="match status" value="1"/>
</dbReference>
<dbReference type="RefSeq" id="WP_289367074.1">
    <property type="nucleotide sequence ID" value="NZ_JAUCBP010000013.1"/>
</dbReference>
<keyword evidence="11" id="KW-1185">Reference proteome</keyword>
<feature type="transmembrane region" description="Helical" evidence="8">
    <location>
        <begin position="382"/>
        <end position="400"/>
    </location>
</feature>
<keyword evidence="5 8" id="KW-0812">Transmembrane</keyword>
<keyword evidence="3 8" id="KW-0813">Transport</keyword>